<reference evidence="2 3" key="1">
    <citation type="submission" date="2020-04" db="EMBL/GenBank/DDBJ databases">
        <title>Thalassotalea sp. M1531, isolated from the surface of marine red alga.</title>
        <authorList>
            <person name="Pang L."/>
            <person name="Lu D.-C."/>
        </authorList>
    </citation>
    <scope>NUCLEOTIDE SEQUENCE [LARGE SCALE GENOMIC DNA]</scope>
    <source>
        <strain evidence="2 3">M1531</strain>
    </source>
</reference>
<protein>
    <recommendedName>
        <fullName evidence="1">Protein Smg homolog</fullName>
    </recommendedName>
</protein>
<keyword evidence="3" id="KW-1185">Reference proteome</keyword>
<name>A0A7Y0LA87_9GAMM</name>
<dbReference type="InterPro" id="IPR007456">
    <property type="entry name" value="Smg"/>
</dbReference>
<accession>A0A7Y0LA87</accession>
<organism evidence="2 3">
    <name type="scientific">Thalassotalea algicola</name>
    <dbReference type="NCBI Taxonomy" id="2716224"/>
    <lineage>
        <taxon>Bacteria</taxon>
        <taxon>Pseudomonadati</taxon>
        <taxon>Pseudomonadota</taxon>
        <taxon>Gammaproteobacteria</taxon>
        <taxon>Alteromonadales</taxon>
        <taxon>Colwelliaceae</taxon>
        <taxon>Thalassotalea</taxon>
    </lineage>
</organism>
<dbReference type="AlphaFoldDB" id="A0A7Y0LA87"/>
<dbReference type="PANTHER" id="PTHR38692:SF1">
    <property type="entry name" value="PROTEIN SMG"/>
    <property type="match status" value="1"/>
</dbReference>
<dbReference type="Proteomes" id="UP000568664">
    <property type="component" value="Unassembled WGS sequence"/>
</dbReference>
<evidence type="ECO:0000313" key="2">
    <source>
        <dbReference type="EMBL" id="NMP30825.1"/>
    </source>
</evidence>
<dbReference type="Pfam" id="PF04361">
    <property type="entry name" value="DUF494"/>
    <property type="match status" value="1"/>
</dbReference>
<dbReference type="HAMAP" id="MF_00598">
    <property type="entry name" value="Smg"/>
    <property type="match status" value="1"/>
</dbReference>
<evidence type="ECO:0000313" key="3">
    <source>
        <dbReference type="Proteomes" id="UP000568664"/>
    </source>
</evidence>
<gene>
    <name evidence="1" type="primary">smg</name>
    <name evidence="2" type="ORF">HII17_04545</name>
</gene>
<sequence>MFDILMYLFENYIHSEAEIMVDHDELTDELTRAGFHQDEIYKALSWLEKLADLQHNDEHPYLTRLTGPSTRIYTAQEVQRLDTECRGFLMFLEQVNLLDVTTREMVIDRIMELDTKDFYLDDLKWVVLMVLFNVPGHEKAYSQMEDLIFDERPDGPLH</sequence>
<dbReference type="PANTHER" id="PTHR38692">
    <property type="entry name" value="PROTEIN SMG"/>
    <property type="match status" value="1"/>
</dbReference>
<dbReference type="NCBIfam" id="NF002897">
    <property type="entry name" value="PRK03430.1"/>
    <property type="match status" value="1"/>
</dbReference>
<dbReference type="EMBL" id="JABBXH010000001">
    <property type="protein sequence ID" value="NMP30825.1"/>
    <property type="molecule type" value="Genomic_DNA"/>
</dbReference>
<proteinExistence type="inferred from homology"/>
<comment type="caution">
    <text evidence="2">The sequence shown here is derived from an EMBL/GenBank/DDBJ whole genome shotgun (WGS) entry which is preliminary data.</text>
</comment>
<comment type="similarity">
    <text evidence="1">Belongs to the Smg family.</text>
</comment>
<evidence type="ECO:0000256" key="1">
    <source>
        <dbReference type="HAMAP-Rule" id="MF_00598"/>
    </source>
</evidence>
<dbReference type="RefSeq" id="WP_169074097.1">
    <property type="nucleotide sequence ID" value="NZ_JABBXH010000001.1"/>
</dbReference>